<evidence type="ECO:0000313" key="3">
    <source>
        <dbReference type="Proteomes" id="UP001481677"/>
    </source>
</evidence>
<evidence type="ECO:0000256" key="1">
    <source>
        <dbReference type="SAM" id="Coils"/>
    </source>
</evidence>
<protein>
    <submittedName>
        <fullName evidence="2">Class I SAM-dependent methyltransferase</fullName>
        <ecNumber evidence="2">2.1.1.-</ecNumber>
    </submittedName>
</protein>
<dbReference type="RefSeq" id="WP_342958808.1">
    <property type="nucleotide sequence ID" value="NZ_JAZHFZ010000009.1"/>
</dbReference>
<dbReference type="EMBL" id="JAZHGA010000006">
    <property type="protein sequence ID" value="MEM5340218.1"/>
    <property type="molecule type" value="Genomic_DNA"/>
</dbReference>
<feature type="coiled-coil region" evidence="1">
    <location>
        <begin position="33"/>
        <end position="67"/>
    </location>
</feature>
<dbReference type="EC" id="2.1.1.-" evidence="2"/>
<accession>A0ABU9QZZ1</accession>
<keyword evidence="1" id="KW-0175">Coiled coil</keyword>
<keyword evidence="3" id="KW-1185">Reference proteome</keyword>
<name>A0ABU9QZZ1_9BURK</name>
<keyword evidence="2" id="KW-0808">Transferase</keyword>
<dbReference type="Pfam" id="PF13578">
    <property type="entry name" value="Methyltransf_24"/>
    <property type="match status" value="1"/>
</dbReference>
<evidence type="ECO:0000313" key="2">
    <source>
        <dbReference type="EMBL" id="MEM5340218.1"/>
    </source>
</evidence>
<sequence length="349" mass="40666">MGNNLRVIAKQLARRLSPVKQLLDSRQLLLDERNDVIAKRARLTETCERLENEVNHLRNEVQRLHDRIGLFGEEPPFVPNGHFYSPVPSLAEMHRDEERIFCPVPRTLPGIELRESEQLALLDRFSANYGDLPFTDNKKDGLRYYFVNPAYGYSDAIFLNLMIRYVRPKRIVEVGSGFSSCMTLDTNEIWFNNSIDCTFIEPYPDLLYSLIKEDDRKRIQVLVSRVQDVDLTPLNALESGDILFIDSTHVSKIGSDVNRIMFEILPLLSSGVFVHFHDIFYPFEYPKAWANEGRAWNEAYLLRAFLQSNSEFEIVLFNTFLEHFHLDFFKKHMPLCLKNTGASIWLRKL</sequence>
<dbReference type="GO" id="GO:0008168">
    <property type="term" value="F:methyltransferase activity"/>
    <property type="evidence" value="ECO:0007669"/>
    <property type="project" value="UniProtKB-KW"/>
</dbReference>
<proteinExistence type="predicted"/>
<organism evidence="2 3">
    <name type="scientific">Paraburkholderia azotifigens</name>
    <dbReference type="NCBI Taxonomy" id="2057004"/>
    <lineage>
        <taxon>Bacteria</taxon>
        <taxon>Pseudomonadati</taxon>
        <taxon>Pseudomonadota</taxon>
        <taxon>Betaproteobacteria</taxon>
        <taxon>Burkholderiales</taxon>
        <taxon>Burkholderiaceae</taxon>
        <taxon>Paraburkholderia</taxon>
    </lineage>
</organism>
<dbReference type="SUPFAM" id="SSF53335">
    <property type="entry name" value="S-adenosyl-L-methionine-dependent methyltransferases"/>
    <property type="match status" value="1"/>
</dbReference>
<reference evidence="2 3" key="1">
    <citation type="submission" date="2024-01" db="EMBL/GenBank/DDBJ databases">
        <title>The diversity of rhizobia nodulating Mimosa spp. in eleven states of Brazil covering several biomes is determined by host plant, location, and edaphic factors.</title>
        <authorList>
            <person name="Rouws L."/>
            <person name="Barauna A."/>
            <person name="Beukes C."/>
            <person name="De Faria S.M."/>
            <person name="Gross E."/>
            <person name="Dos Reis Junior F.B."/>
            <person name="Simon M."/>
            <person name="Maluk M."/>
            <person name="Odee D.W."/>
            <person name="Kenicer G."/>
            <person name="Young J.P.W."/>
            <person name="Reis V.M."/>
            <person name="Zilli J."/>
            <person name="James E.K."/>
        </authorList>
    </citation>
    <scope>NUCLEOTIDE SEQUENCE [LARGE SCALE GENOMIC DNA]</scope>
    <source>
        <strain evidence="2 3">JPY530</strain>
    </source>
</reference>
<keyword evidence="2" id="KW-0489">Methyltransferase</keyword>
<dbReference type="InterPro" id="IPR029063">
    <property type="entry name" value="SAM-dependent_MTases_sf"/>
</dbReference>
<gene>
    <name evidence="2" type="ORF">V4C56_11335</name>
</gene>
<comment type="caution">
    <text evidence="2">The sequence shown here is derived from an EMBL/GenBank/DDBJ whole genome shotgun (WGS) entry which is preliminary data.</text>
</comment>
<dbReference type="Proteomes" id="UP001481677">
    <property type="component" value="Unassembled WGS sequence"/>
</dbReference>
<dbReference type="GO" id="GO:0032259">
    <property type="term" value="P:methylation"/>
    <property type="evidence" value="ECO:0007669"/>
    <property type="project" value="UniProtKB-KW"/>
</dbReference>
<dbReference type="Gene3D" id="3.40.50.150">
    <property type="entry name" value="Vaccinia Virus protein VP39"/>
    <property type="match status" value="1"/>
</dbReference>